<dbReference type="EMBL" id="LZLM01000087">
    <property type="protein sequence ID" value="OBJ84111.1"/>
    <property type="molecule type" value="Genomic_DNA"/>
</dbReference>
<dbReference type="SUPFAM" id="SSF52540">
    <property type="entry name" value="P-loop containing nucleoside triphosphate hydrolases"/>
    <property type="match status" value="1"/>
</dbReference>
<comment type="pathway">
    <text evidence="1">Carbohydrate acid metabolism.</text>
</comment>
<dbReference type="GO" id="GO:0046316">
    <property type="term" value="F:gluconokinase activity"/>
    <property type="evidence" value="ECO:0007669"/>
    <property type="project" value="UniProtKB-EC"/>
</dbReference>
<sequence length="197" mass="21253">MEPQPARTAAVSPARPPVVVMGVSGSGKSTVGAALARRLGVPFEDADRLHPQANVDKMAAGEALTDADRHPWLDRVGAWLSNHRDGGVMCCSALKRTYRDQLRAHCDGIRFLHLHGTPELIESRMAGRTGHFMPASLLRSQFDTLEPLGPDERGVVVDLSHQGRDVAAVIDFFLANDPTACDGSSGRRAGRRGDRGR</sequence>
<keyword evidence="8" id="KW-0311">Gluconate utilization</keyword>
<proteinExistence type="inferred from homology"/>
<evidence type="ECO:0000256" key="8">
    <source>
        <dbReference type="ARBA" id="ARBA00023064"/>
    </source>
</evidence>
<keyword evidence="6 10" id="KW-0418">Kinase</keyword>
<accession>A0A1A3KJF1</accession>
<dbReference type="InterPro" id="IPR031322">
    <property type="entry name" value="Shikimate/glucono_kinase"/>
</dbReference>
<evidence type="ECO:0000313" key="11">
    <source>
        <dbReference type="EMBL" id="OBJ84111.1"/>
    </source>
</evidence>
<dbReference type="FunFam" id="3.40.50.300:FF:000522">
    <property type="entry name" value="Gluconokinase"/>
    <property type="match status" value="1"/>
</dbReference>
<keyword evidence="5 10" id="KW-0547">Nucleotide-binding</keyword>
<evidence type="ECO:0000256" key="5">
    <source>
        <dbReference type="ARBA" id="ARBA00022741"/>
    </source>
</evidence>
<comment type="similarity">
    <text evidence="2 10">Belongs to the gluconokinase GntK/GntV family.</text>
</comment>
<dbReference type="Pfam" id="PF01202">
    <property type="entry name" value="SKI"/>
    <property type="match status" value="1"/>
</dbReference>
<dbReference type="GO" id="GO:0005524">
    <property type="term" value="F:ATP binding"/>
    <property type="evidence" value="ECO:0007669"/>
    <property type="project" value="UniProtKB-KW"/>
</dbReference>
<evidence type="ECO:0000256" key="1">
    <source>
        <dbReference type="ARBA" id="ARBA00004761"/>
    </source>
</evidence>
<name>A0A1A3KJF1_MYCAS</name>
<keyword evidence="4 10" id="KW-0808">Transferase</keyword>
<dbReference type="RefSeq" id="WP_065140786.1">
    <property type="nucleotide sequence ID" value="NZ_LZLM01000087.1"/>
</dbReference>
<dbReference type="PANTHER" id="PTHR43442:SF3">
    <property type="entry name" value="GLUCONOKINASE-RELATED"/>
    <property type="match status" value="1"/>
</dbReference>
<dbReference type="Proteomes" id="UP000093925">
    <property type="component" value="Unassembled WGS sequence"/>
</dbReference>
<evidence type="ECO:0000256" key="6">
    <source>
        <dbReference type="ARBA" id="ARBA00022777"/>
    </source>
</evidence>
<evidence type="ECO:0000256" key="7">
    <source>
        <dbReference type="ARBA" id="ARBA00022840"/>
    </source>
</evidence>
<dbReference type="CDD" id="cd02021">
    <property type="entry name" value="GntK"/>
    <property type="match status" value="1"/>
</dbReference>
<organism evidence="11 12">
    <name type="scientific">Mycobacterium asiaticum</name>
    <dbReference type="NCBI Taxonomy" id="1790"/>
    <lineage>
        <taxon>Bacteria</taxon>
        <taxon>Bacillati</taxon>
        <taxon>Actinomycetota</taxon>
        <taxon>Actinomycetes</taxon>
        <taxon>Mycobacteriales</taxon>
        <taxon>Mycobacteriaceae</taxon>
        <taxon>Mycobacterium</taxon>
    </lineage>
</organism>
<evidence type="ECO:0000256" key="9">
    <source>
        <dbReference type="ARBA" id="ARBA00048090"/>
    </source>
</evidence>
<dbReference type="AlphaFoldDB" id="A0A1A3KJF1"/>
<dbReference type="GO" id="GO:0005737">
    <property type="term" value="C:cytoplasm"/>
    <property type="evidence" value="ECO:0007669"/>
    <property type="project" value="TreeGrafter"/>
</dbReference>
<dbReference type="PANTHER" id="PTHR43442">
    <property type="entry name" value="GLUCONOKINASE-RELATED"/>
    <property type="match status" value="1"/>
</dbReference>
<dbReference type="InterPro" id="IPR027417">
    <property type="entry name" value="P-loop_NTPase"/>
</dbReference>
<dbReference type="GO" id="GO:0019521">
    <property type="term" value="P:D-gluconate metabolic process"/>
    <property type="evidence" value="ECO:0007669"/>
    <property type="project" value="UniProtKB-KW"/>
</dbReference>
<evidence type="ECO:0000313" key="12">
    <source>
        <dbReference type="Proteomes" id="UP000093925"/>
    </source>
</evidence>
<evidence type="ECO:0000256" key="10">
    <source>
        <dbReference type="RuleBase" id="RU363066"/>
    </source>
</evidence>
<reference evidence="11 12" key="1">
    <citation type="submission" date="2016-06" db="EMBL/GenBank/DDBJ databases">
        <authorList>
            <person name="Kjaerup R.B."/>
            <person name="Dalgaard T.S."/>
            <person name="Juul-Madsen H.R."/>
        </authorList>
    </citation>
    <scope>NUCLEOTIDE SEQUENCE [LARGE SCALE GENOMIC DNA]</scope>
    <source>
        <strain evidence="11 12">1276495.2</strain>
    </source>
</reference>
<evidence type="ECO:0000256" key="2">
    <source>
        <dbReference type="ARBA" id="ARBA00008420"/>
    </source>
</evidence>
<keyword evidence="7 10" id="KW-0067">ATP-binding</keyword>
<gene>
    <name evidence="11" type="ORF">A5640_16975</name>
</gene>
<dbReference type="InterPro" id="IPR006001">
    <property type="entry name" value="Therm_gnt_kin"/>
</dbReference>
<evidence type="ECO:0000256" key="3">
    <source>
        <dbReference type="ARBA" id="ARBA00012054"/>
    </source>
</evidence>
<protein>
    <recommendedName>
        <fullName evidence="3 10">Gluconokinase</fullName>
        <ecNumber evidence="3 10">2.7.1.12</ecNumber>
    </recommendedName>
</protein>
<dbReference type="NCBIfam" id="TIGR01313">
    <property type="entry name" value="therm_gnt_kin"/>
    <property type="match status" value="1"/>
</dbReference>
<comment type="caution">
    <text evidence="11">The sequence shown here is derived from an EMBL/GenBank/DDBJ whole genome shotgun (WGS) entry which is preliminary data.</text>
</comment>
<evidence type="ECO:0000256" key="4">
    <source>
        <dbReference type="ARBA" id="ARBA00022679"/>
    </source>
</evidence>
<comment type="catalytic activity">
    <reaction evidence="9 10">
        <text>D-gluconate + ATP = 6-phospho-D-gluconate + ADP + H(+)</text>
        <dbReference type="Rhea" id="RHEA:19433"/>
        <dbReference type="ChEBI" id="CHEBI:15378"/>
        <dbReference type="ChEBI" id="CHEBI:18391"/>
        <dbReference type="ChEBI" id="CHEBI:30616"/>
        <dbReference type="ChEBI" id="CHEBI:58759"/>
        <dbReference type="ChEBI" id="CHEBI:456216"/>
        <dbReference type="EC" id="2.7.1.12"/>
    </reaction>
</comment>
<dbReference type="EC" id="2.7.1.12" evidence="3 10"/>
<dbReference type="Gene3D" id="3.40.50.300">
    <property type="entry name" value="P-loop containing nucleotide triphosphate hydrolases"/>
    <property type="match status" value="1"/>
</dbReference>